<reference evidence="2 3" key="1">
    <citation type="submission" date="2019-06" db="EMBL/GenBank/DDBJ databases">
        <title>Draft genomes of female and male turbot (Scophthalmus maximus).</title>
        <authorList>
            <person name="Xu H."/>
            <person name="Xu X.-W."/>
            <person name="Shao C."/>
            <person name="Chen S."/>
        </authorList>
    </citation>
    <scope>NUCLEOTIDE SEQUENCE [LARGE SCALE GENOMIC DNA]</scope>
    <source>
        <strain evidence="2">Ysfricsl-2016a</strain>
        <tissue evidence="2">Blood</tissue>
    </source>
</reference>
<feature type="region of interest" description="Disordered" evidence="1">
    <location>
        <begin position="89"/>
        <end position="111"/>
    </location>
</feature>
<proteinExistence type="predicted"/>
<dbReference type="EMBL" id="VEVO01000013">
    <property type="protein sequence ID" value="KAF0033184.1"/>
    <property type="molecule type" value="Genomic_DNA"/>
</dbReference>
<organism evidence="2 3">
    <name type="scientific">Scophthalmus maximus</name>
    <name type="common">Turbot</name>
    <name type="synonym">Psetta maxima</name>
    <dbReference type="NCBI Taxonomy" id="52904"/>
    <lineage>
        <taxon>Eukaryota</taxon>
        <taxon>Metazoa</taxon>
        <taxon>Chordata</taxon>
        <taxon>Craniata</taxon>
        <taxon>Vertebrata</taxon>
        <taxon>Euteleostomi</taxon>
        <taxon>Actinopterygii</taxon>
        <taxon>Neopterygii</taxon>
        <taxon>Teleostei</taxon>
        <taxon>Neoteleostei</taxon>
        <taxon>Acanthomorphata</taxon>
        <taxon>Carangaria</taxon>
        <taxon>Pleuronectiformes</taxon>
        <taxon>Pleuronectoidei</taxon>
        <taxon>Scophthalmidae</taxon>
        <taxon>Scophthalmus</taxon>
    </lineage>
</organism>
<dbReference type="Proteomes" id="UP000438429">
    <property type="component" value="Unassembled WGS sequence"/>
</dbReference>
<accession>A0A6A4SQ41</accession>
<gene>
    <name evidence="2" type="ORF">F2P81_015474</name>
</gene>
<name>A0A6A4SQ41_SCOMX</name>
<comment type="caution">
    <text evidence="2">The sequence shown here is derived from an EMBL/GenBank/DDBJ whole genome shotgun (WGS) entry which is preliminary data.</text>
</comment>
<sequence>MTRLLVVEAATPPSRRRLCRLKLPENPESKELQVGVLTEVHNLILPEKRKTLGIKKKLHLCSRNIDSGNSLRSLGTNCRRGSVAFGGLKVSVSPESRRRSARPRHPDTSTLLLQRIKSSTPGNNE</sequence>
<dbReference type="AlphaFoldDB" id="A0A6A4SQ41"/>
<evidence type="ECO:0000313" key="2">
    <source>
        <dbReference type="EMBL" id="KAF0033184.1"/>
    </source>
</evidence>
<evidence type="ECO:0000313" key="3">
    <source>
        <dbReference type="Proteomes" id="UP000438429"/>
    </source>
</evidence>
<protein>
    <submittedName>
        <fullName evidence="2">Uncharacterized protein</fullName>
    </submittedName>
</protein>
<evidence type="ECO:0000256" key="1">
    <source>
        <dbReference type="SAM" id="MobiDB-lite"/>
    </source>
</evidence>